<sequence>MNDEIQVDEKLIEAFHLMFDHFPEGVQLAHKSKRIVALNAACKSLGRDVGMICAKHGPAEAHKGCLAHKTVKNHAASWVKGAQEGPGGQTPVVFWLPIDGYPDFFIHFGVGYMKDYALPPELDEEK</sequence>
<evidence type="ECO:0008006" key="3">
    <source>
        <dbReference type="Google" id="ProtNLM"/>
    </source>
</evidence>
<reference evidence="1 2" key="1">
    <citation type="submission" date="2020-08" db="EMBL/GenBank/DDBJ databases">
        <title>Genomic Encyclopedia of Type Strains, Phase IV (KMG-IV): sequencing the most valuable type-strain genomes for metagenomic binning, comparative biology and taxonomic classification.</title>
        <authorList>
            <person name="Goeker M."/>
        </authorList>
    </citation>
    <scope>NUCLEOTIDE SEQUENCE [LARGE SCALE GENOMIC DNA]</scope>
    <source>
        <strain evidence="1 2">DSM 11275</strain>
    </source>
</reference>
<proteinExistence type="predicted"/>
<dbReference type="AlphaFoldDB" id="A0A7W8C1N4"/>
<comment type="caution">
    <text evidence="1">The sequence shown here is derived from an EMBL/GenBank/DDBJ whole genome shotgun (WGS) entry which is preliminary data.</text>
</comment>
<dbReference type="RefSeq" id="WP_183719307.1">
    <property type="nucleotide sequence ID" value="NZ_JACHGO010000004.1"/>
</dbReference>
<dbReference type="EMBL" id="JACHGO010000004">
    <property type="protein sequence ID" value="MBB5143641.1"/>
    <property type="molecule type" value="Genomic_DNA"/>
</dbReference>
<name>A0A7W8C1N4_9BACT</name>
<evidence type="ECO:0000313" key="1">
    <source>
        <dbReference type="EMBL" id="MBB5143641.1"/>
    </source>
</evidence>
<dbReference type="Proteomes" id="UP000539075">
    <property type="component" value="Unassembled WGS sequence"/>
</dbReference>
<organism evidence="1 2">
    <name type="scientific">Desulfovibrio intestinalis</name>
    <dbReference type="NCBI Taxonomy" id="58621"/>
    <lineage>
        <taxon>Bacteria</taxon>
        <taxon>Pseudomonadati</taxon>
        <taxon>Thermodesulfobacteriota</taxon>
        <taxon>Desulfovibrionia</taxon>
        <taxon>Desulfovibrionales</taxon>
        <taxon>Desulfovibrionaceae</taxon>
        <taxon>Desulfovibrio</taxon>
    </lineage>
</organism>
<protein>
    <recommendedName>
        <fullName evidence="3">PAS domain-containing protein</fullName>
    </recommendedName>
</protein>
<gene>
    <name evidence="1" type="ORF">HNQ38_001738</name>
</gene>
<evidence type="ECO:0000313" key="2">
    <source>
        <dbReference type="Proteomes" id="UP000539075"/>
    </source>
</evidence>
<keyword evidence="2" id="KW-1185">Reference proteome</keyword>
<accession>A0A7W8C1N4</accession>